<evidence type="ECO:0000313" key="1">
    <source>
        <dbReference type="EMBL" id="CCA27471.1"/>
    </source>
</evidence>
<dbReference type="AlphaFoldDB" id="F0X120"/>
<dbReference type="HOGENOM" id="CLU_091527_0_0_1"/>
<reference evidence="1" key="2">
    <citation type="submission" date="2011-02" db="EMBL/GenBank/DDBJ databases">
        <authorList>
            <person name="MacLean D."/>
        </authorList>
    </citation>
    <scope>NUCLEOTIDE SEQUENCE</scope>
</reference>
<dbReference type="EMBL" id="FR824573">
    <property type="protein sequence ID" value="CCA27471.1"/>
    <property type="molecule type" value="Genomic_DNA"/>
</dbReference>
<sequence>MQNIISGKWDTAVKAAEKLLHDFNIDVSAQTGRNVLKKQKKNLKFAKMHQHWTINYWNRVIWADEIKLNALDQLEDFGVGNQKEKVYQTELSHGVGYLIRIDRRLDEQLYCKISEDELMKTLEYNEMEKDSTILQQDSDTKHPSRKAKKCLQDLDIHVIQWSPQSPNLDLTAYPWDVLKNKLISYQNPPQGIHE</sequence>
<gene>
    <name evidence="1" type="primary">AlNc14C542G12109</name>
    <name evidence="1" type="ORF">ALNC14_136150</name>
</gene>
<accession>F0X120</accession>
<dbReference type="Gene3D" id="3.30.420.10">
    <property type="entry name" value="Ribonuclease H-like superfamily/Ribonuclease H"/>
    <property type="match status" value="1"/>
</dbReference>
<dbReference type="GO" id="GO:0003676">
    <property type="term" value="F:nucleic acid binding"/>
    <property type="evidence" value="ECO:0007669"/>
    <property type="project" value="InterPro"/>
</dbReference>
<proteinExistence type="predicted"/>
<protein>
    <submittedName>
        <fullName evidence="1">PREDICTED: similar to predicted protein putative</fullName>
    </submittedName>
</protein>
<reference evidence="1" key="1">
    <citation type="journal article" date="2011" name="PLoS Biol.">
        <title>Gene gain and loss during evolution of obligate parasitism in the white rust pathogen of Arabidopsis thaliana.</title>
        <authorList>
            <person name="Kemen E."/>
            <person name="Gardiner A."/>
            <person name="Schultz-Larsen T."/>
            <person name="Kemen A.C."/>
            <person name="Balmuth A.L."/>
            <person name="Robert-Seilaniantz A."/>
            <person name="Bailey K."/>
            <person name="Holub E."/>
            <person name="Studholme D.J."/>
            <person name="Maclean D."/>
            <person name="Jones J.D."/>
        </authorList>
    </citation>
    <scope>NUCLEOTIDE SEQUENCE</scope>
</reference>
<organism evidence="1">
    <name type="scientific">Albugo laibachii Nc14</name>
    <dbReference type="NCBI Taxonomy" id="890382"/>
    <lineage>
        <taxon>Eukaryota</taxon>
        <taxon>Sar</taxon>
        <taxon>Stramenopiles</taxon>
        <taxon>Oomycota</taxon>
        <taxon>Peronosporomycetes</taxon>
        <taxon>Albuginales</taxon>
        <taxon>Albuginaceae</taxon>
        <taxon>Albugo</taxon>
    </lineage>
</organism>
<dbReference type="InterPro" id="IPR036397">
    <property type="entry name" value="RNaseH_sf"/>
</dbReference>
<name>F0X120_9STRA</name>